<evidence type="ECO:0000259" key="2">
    <source>
        <dbReference type="Pfam" id="PF13175"/>
    </source>
</evidence>
<dbReference type="GO" id="GO:0016829">
    <property type="term" value="F:lyase activity"/>
    <property type="evidence" value="ECO:0007669"/>
    <property type="project" value="UniProtKB-KW"/>
</dbReference>
<keyword evidence="1" id="KW-0175">Coiled coil</keyword>
<dbReference type="SUPFAM" id="SSF52540">
    <property type="entry name" value="P-loop containing nucleoside triphosphate hydrolases"/>
    <property type="match status" value="1"/>
</dbReference>
<proteinExistence type="predicted"/>
<dbReference type="PANTHER" id="PTHR43581">
    <property type="entry name" value="ATP/GTP PHOSPHATASE"/>
    <property type="match status" value="1"/>
</dbReference>
<evidence type="ECO:0000313" key="4">
    <source>
        <dbReference type="Proteomes" id="UP000071641"/>
    </source>
</evidence>
<evidence type="ECO:0000313" key="3">
    <source>
        <dbReference type="EMBL" id="CZF83984.1"/>
    </source>
</evidence>
<accession>A0A128FCC5</accession>
<dbReference type="InterPro" id="IPR027417">
    <property type="entry name" value="P-loop_NTPase"/>
</dbReference>
<dbReference type="RefSeq" id="WP_062666438.1">
    <property type="nucleotide sequence ID" value="NZ_FIZX01000004.1"/>
</dbReference>
<dbReference type="Proteomes" id="UP000071641">
    <property type="component" value="Unassembled WGS sequence"/>
</dbReference>
<organism evidence="3 4">
    <name type="scientific">Grimontia celer</name>
    <dbReference type="NCBI Taxonomy" id="1796497"/>
    <lineage>
        <taxon>Bacteria</taxon>
        <taxon>Pseudomonadati</taxon>
        <taxon>Pseudomonadota</taxon>
        <taxon>Gammaproteobacteria</taxon>
        <taxon>Vibrionales</taxon>
        <taxon>Vibrionaceae</taxon>
        <taxon>Grimontia</taxon>
    </lineage>
</organism>
<dbReference type="OrthoDB" id="3322489at2"/>
<keyword evidence="3" id="KW-0456">Lyase</keyword>
<feature type="domain" description="Endonuclease GajA/Old nuclease/RecF-like AAA" evidence="2">
    <location>
        <begin position="1"/>
        <end position="414"/>
    </location>
</feature>
<dbReference type="InterPro" id="IPR041685">
    <property type="entry name" value="AAA_GajA/Old/RecF-like"/>
</dbReference>
<gene>
    <name evidence="3" type="ORF">GCE9029_04123</name>
</gene>
<dbReference type="PANTHER" id="PTHR43581:SF2">
    <property type="entry name" value="EXCINUCLEASE ATPASE SUBUNIT"/>
    <property type="match status" value="1"/>
</dbReference>
<dbReference type="AlphaFoldDB" id="A0A128FCC5"/>
<evidence type="ECO:0000256" key="1">
    <source>
        <dbReference type="SAM" id="Coils"/>
    </source>
</evidence>
<dbReference type="Pfam" id="PF13175">
    <property type="entry name" value="AAA_15"/>
    <property type="match status" value="1"/>
</dbReference>
<sequence length="429" mass="50116">MKIESIIIEGLFGIFTHEISFSDDDITIIIGENGLGKTVLLEMLDNIFKYNFDQVKEVTFKKLTITFTDKSQWLLQVHNEKGQNRLKIRNPESAKNKWINLDEHSKSARRNRLNRRSYLIENENGDVVERVYRHYDEDDIFIQKLINQKKSRNQLPNWFLEKVDHIKIELIETQRILTKHGKNDEKYKSTIMYCAQDLKEKLQSYSNKAQNITANLDSTFPNRVIEKLNKITTLTSDDINEKLNKLNDRRKELASVGLLTNINLEDIQNLKKNEASVFNFISQYIEDSKEKLEPYNEIHKQLSLFLRITNARLKHKKISSCMNNGFKVQSTILYDEQGSPLEFPFEKLSSGEQHEIILFYKLIFLYGKGSLVLIDEPELSLHISWQNNFINDIKEIISQNNLSVIIATHSPDLIGNHWNLTQKLVGLES</sequence>
<name>A0A128FCC5_9GAMM</name>
<feature type="coiled-coil region" evidence="1">
    <location>
        <begin position="195"/>
        <end position="256"/>
    </location>
</feature>
<dbReference type="Gene3D" id="3.40.50.300">
    <property type="entry name" value="P-loop containing nucleotide triphosphate hydrolases"/>
    <property type="match status" value="1"/>
</dbReference>
<reference evidence="4" key="1">
    <citation type="submission" date="2016-02" db="EMBL/GenBank/DDBJ databases">
        <authorList>
            <person name="Rodrigo-Torres Lidia"/>
            <person name="Arahal R.David."/>
        </authorList>
    </citation>
    <scope>NUCLEOTIDE SEQUENCE [LARGE SCALE GENOMIC DNA]</scope>
    <source>
        <strain evidence="4">CECT 9029</strain>
    </source>
</reference>
<dbReference type="InterPro" id="IPR051396">
    <property type="entry name" value="Bact_Antivir_Def_Nuclease"/>
</dbReference>
<protein>
    <submittedName>
        <fullName evidence="3">Phosphonate C-P lyase system protein PhnK</fullName>
    </submittedName>
</protein>
<dbReference type="EMBL" id="FIZX01000004">
    <property type="protein sequence ID" value="CZF83984.1"/>
    <property type="molecule type" value="Genomic_DNA"/>
</dbReference>
<keyword evidence="4" id="KW-1185">Reference proteome</keyword>